<comment type="caution">
    <text evidence="1">The sequence shown here is derived from an EMBL/GenBank/DDBJ whole genome shotgun (WGS) entry which is preliminary data.</text>
</comment>
<dbReference type="Proteomes" id="UP001293718">
    <property type="component" value="Unassembled WGS sequence"/>
</dbReference>
<gene>
    <name evidence="1" type="ORF">SM757_13280</name>
</gene>
<dbReference type="InterPro" id="IPR016963">
    <property type="entry name" value="Glycoporin_RafY"/>
</dbReference>
<evidence type="ECO:0000313" key="1">
    <source>
        <dbReference type="EMBL" id="MDZ5457546.1"/>
    </source>
</evidence>
<protein>
    <submittedName>
        <fullName evidence="1">Carbohydrate porin</fullName>
    </submittedName>
</protein>
<organism evidence="1 2">
    <name type="scientific">Azohydromonas lata</name>
    <dbReference type="NCBI Taxonomy" id="45677"/>
    <lineage>
        <taxon>Bacteria</taxon>
        <taxon>Pseudomonadati</taxon>
        <taxon>Pseudomonadota</taxon>
        <taxon>Betaproteobacteria</taxon>
        <taxon>Burkholderiales</taxon>
        <taxon>Sphaerotilaceae</taxon>
        <taxon>Azohydromonas</taxon>
    </lineage>
</organism>
<dbReference type="Pfam" id="PF16966">
    <property type="entry name" value="Porin_8"/>
    <property type="match status" value="1"/>
</dbReference>
<sequence length="349" mass="36135">MPYRPFPRALLAATSLLTAGGGYCQSPSWSSSDGAPPVAFRGDANVEIDTTRQNNGVGGTQGGRVELNLMGRTTLGDAFLAGKATFLAKKDGGTATDDMWVQAGNAKFDFKLGRFEAVDLFPQGRDTVLNRAGSGVYRANFIRGRFGGSAGNVVHVAGHALLAEGLNLELGLADTGKADNLAAGQAEGLRPVLSYSANGWLFKAGAEIGRMSDGGAAGNARFVDLRGAALSLSKAVGPGNLNVNLAGGRAEGLWKSSVLAANYTVPLGPWVHVELGRVKADAPGSASETVRTVGVGWQFSLFGIKNAYVTPALSYSSSSADSYLPALGGSAKPSERAVRVRLNYTFAAF</sequence>
<reference evidence="1 2" key="1">
    <citation type="submission" date="2023-11" db="EMBL/GenBank/DDBJ databases">
        <title>Draft genome of Azohydromonas lata strain H1 (DSM1123), a polyhydroxyalkanoate producer.</title>
        <authorList>
            <person name="Traversa D."/>
            <person name="D'Addabbo P."/>
            <person name="Pazzani C."/>
            <person name="Manzari C."/>
            <person name="Chiara M."/>
            <person name="Scrascia M."/>
        </authorList>
    </citation>
    <scope>NUCLEOTIDE SEQUENCE [LARGE SCALE GENOMIC DNA]</scope>
    <source>
        <strain evidence="1 2">H1</strain>
    </source>
</reference>
<evidence type="ECO:0000313" key="2">
    <source>
        <dbReference type="Proteomes" id="UP001293718"/>
    </source>
</evidence>
<accession>A0ABU5IEJ5</accession>
<dbReference type="SUPFAM" id="SSF56935">
    <property type="entry name" value="Porins"/>
    <property type="match status" value="1"/>
</dbReference>
<proteinExistence type="predicted"/>
<keyword evidence="2" id="KW-1185">Reference proteome</keyword>
<name>A0ABU5IEJ5_9BURK</name>
<dbReference type="RefSeq" id="WP_322465834.1">
    <property type="nucleotide sequence ID" value="NZ_JAXOJX010000019.1"/>
</dbReference>
<dbReference type="EMBL" id="JAXOJX010000019">
    <property type="protein sequence ID" value="MDZ5457546.1"/>
    <property type="molecule type" value="Genomic_DNA"/>
</dbReference>